<dbReference type="PROSITE" id="PS51078">
    <property type="entry name" value="ICLR_ED"/>
    <property type="match status" value="1"/>
</dbReference>
<evidence type="ECO:0000259" key="4">
    <source>
        <dbReference type="PROSITE" id="PS51077"/>
    </source>
</evidence>
<protein>
    <recommendedName>
        <fullName evidence="8">IclR family transcriptional regulator</fullName>
    </recommendedName>
</protein>
<dbReference type="SUPFAM" id="SSF55781">
    <property type="entry name" value="GAF domain-like"/>
    <property type="match status" value="1"/>
</dbReference>
<dbReference type="SUPFAM" id="SSF46785">
    <property type="entry name" value="Winged helix' DNA-binding domain"/>
    <property type="match status" value="1"/>
</dbReference>
<dbReference type="InterPro" id="IPR036388">
    <property type="entry name" value="WH-like_DNA-bd_sf"/>
</dbReference>
<proteinExistence type="predicted"/>
<feature type="domain" description="HTH iclR-type" evidence="4">
    <location>
        <begin position="4"/>
        <end position="65"/>
    </location>
</feature>
<dbReference type="Gene3D" id="3.30.450.40">
    <property type="match status" value="1"/>
</dbReference>
<reference evidence="6 7" key="1">
    <citation type="submission" date="2017-08" db="EMBL/GenBank/DDBJ databases">
        <title>Pusillimonas indicus sp. nov., a member of the family Alcaligenaceae isolated from surface seawater.</title>
        <authorList>
            <person name="Li J."/>
        </authorList>
    </citation>
    <scope>NUCLEOTIDE SEQUENCE [LARGE SCALE GENOMIC DNA]</scope>
    <source>
        <strain evidence="6 7">L52-1-41</strain>
    </source>
</reference>
<dbReference type="Proteomes" id="UP000266206">
    <property type="component" value="Unassembled WGS sequence"/>
</dbReference>
<feature type="domain" description="IclR-ED" evidence="5">
    <location>
        <begin position="66"/>
        <end position="252"/>
    </location>
</feature>
<dbReference type="PROSITE" id="PS51077">
    <property type="entry name" value="HTH_ICLR"/>
    <property type="match status" value="1"/>
</dbReference>
<evidence type="ECO:0000256" key="3">
    <source>
        <dbReference type="ARBA" id="ARBA00023163"/>
    </source>
</evidence>
<dbReference type="PANTHER" id="PTHR30136">
    <property type="entry name" value="HELIX-TURN-HELIX TRANSCRIPTIONAL REGULATOR, ICLR FAMILY"/>
    <property type="match status" value="1"/>
</dbReference>
<dbReference type="Pfam" id="PF01614">
    <property type="entry name" value="IclR_C"/>
    <property type="match status" value="1"/>
</dbReference>
<dbReference type="OrthoDB" id="8721254at2"/>
<keyword evidence="1" id="KW-0805">Transcription regulation</keyword>
<dbReference type="Gene3D" id="1.10.10.10">
    <property type="entry name" value="Winged helix-like DNA-binding domain superfamily/Winged helix DNA-binding domain"/>
    <property type="match status" value="1"/>
</dbReference>
<sequence>MQKANAVERMLSIPRLFTEQRPIWTVEEVAAELGLPVSSTYRYFQSLLRFEYLDEAPGQGYCLGPAFIEYDRIIRITDPLANVAGPVLAGLTNTLEPGSTLILCQVYRRKVMCIHEQTTGNGPARTSYERGRPMPLYRGATSKVILAHQPWRAQKREYEQNQKEIHAAGMGHDWKSFSAGLREIRKRGYCVSRGEVDAGRMGIAAPIFSATGHVAHSLSVVTLDDKTSTADEDRLIMGIVTAAARISEKLSRPDTDKTIIS</sequence>
<dbReference type="RefSeq" id="WP_119515938.1">
    <property type="nucleotide sequence ID" value="NZ_NQYH01000004.1"/>
</dbReference>
<evidence type="ECO:0000256" key="2">
    <source>
        <dbReference type="ARBA" id="ARBA00023125"/>
    </source>
</evidence>
<dbReference type="GO" id="GO:0003677">
    <property type="term" value="F:DNA binding"/>
    <property type="evidence" value="ECO:0007669"/>
    <property type="project" value="UniProtKB-KW"/>
</dbReference>
<evidence type="ECO:0000256" key="1">
    <source>
        <dbReference type="ARBA" id="ARBA00023015"/>
    </source>
</evidence>
<dbReference type="InterPro" id="IPR005471">
    <property type="entry name" value="Tscrpt_reg_IclR_N"/>
</dbReference>
<evidence type="ECO:0000259" key="5">
    <source>
        <dbReference type="PROSITE" id="PS51078"/>
    </source>
</evidence>
<evidence type="ECO:0000313" key="6">
    <source>
        <dbReference type="EMBL" id="RIY41307.1"/>
    </source>
</evidence>
<dbReference type="Pfam" id="PF09339">
    <property type="entry name" value="HTH_IclR"/>
    <property type="match status" value="1"/>
</dbReference>
<dbReference type="GO" id="GO:0003700">
    <property type="term" value="F:DNA-binding transcription factor activity"/>
    <property type="evidence" value="ECO:0007669"/>
    <property type="project" value="TreeGrafter"/>
</dbReference>
<dbReference type="GO" id="GO:0045892">
    <property type="term" value="P:negative regulation of DNA-templated transcription"/>
    <property type="evidence" value="ECO:0007669"/>
    <property type="project" value="TreeGrafter"/>
</dbReference>
<evidence type="ECO:0008006" key="8">
    <source>
        <dbReference type="Google" id="ProtNLM"/>
    </source>
</evidence>
<dbReference type="AlphaFoldDB" id="A0A3A1YYX4"/>
<dbReference type="InterPro" id="IPR036390">
    <property type="entry name" value="WH_DNA-bd_sf"/>
</dbReference>
<name>A0A3A1YYX4_9BURK</name>
<comment type="caution">
    <text evidence="6">The sequence shown here is derived from an EMBL/GenBank/DDBJ whole genome shotgun (WGS) entry which is preliminary data.</text>
</comment>
<dbReference type="InterPro" id="IPR050707">
    <property type="entry name" value="HTH_MetabolicPath_Reg"/>
</dbReference>
<organism evidence="6 7">
    <name type="scientific">Neopusillimonas maritima</name>
    <dbReference type="NCBI Taxonomy" id="2026239"/>
    <lineage>
        <taxon>Bacteria</taxon>
        <taxon>Pseudomonadati</taxon>
        <taxon>Pseudomonadota</taxon>
        <taxon>Betaproteobacteria</taxon>
        <taxon>Burkholderiales</taxon>
        <taxon>Alcaligenaceae</taxon>
        <taxon>Neopusillimonas</taxon>
    </lineage>
</organism>
<dbReference type="InterPro" id="IPR014757">
    <property type="entry name" value="Tscrpt_reg_IclR_C"/>
</dbReference>
<dbReference type="PANTHER" id="PTHR30136:SF24">
    <property type="entry name" value="HTH-TYPE TRANSCRIPTIONAL REPRESSOR ALLR"/>
    <property type="match status" value="1"/>
</dbReference>
<accession>A0A3A1YYX4</accession>
<keyword evidence="2" id="KW-0238">DNA-binding</keyword>
<dbReference type="EMBL" id="NQYH01000004">
    <property type="protein sequence ID" value="RIY41307.1"/>
    <property type="molecule type" value="Genomic_DNA"/>
</dbReference>
<gene>
    <name evidence="6" type="ORF">CJP73_07195</name>
</gene>
<keyword evidence="3" id="KW-0804">Transcription</keyword>
<evidence type="ECO:0000313" key="7">
    <source>
        <dbReference type="Proteomes" id="UP000266206"/>
    </source>
</evidence>
<dbReference type="InterPro" id="IPR029016">
    <property type="entry name" value="GAF-like_dom_sf"/>
</dbReference>